<evidence type="ECO:0000313" key="1">
    <source>
        <dbReference type="EMBL" id="GAA2892245.1"/>
    </source>
</evidence>
<gene>
    <name evidence="1" type="ORF">GCM10010517_56740</name>
</gene>
<keyword evidence="2" id="KW-1185">Reference proteome</keyword>
<evidence type="ECO:0000313" key="2">
    <source>
        <dbReference type="Proteomes" id="UP001500831"/>
    </source>
</evidence>
<dbReference type="RefSeq" id="WP_344977990.1">
    <property type="nucleotide sequence ID" value="NZ_BAAAVI010000049.1"/>
</dbReference>
<dbReference type="Proteomes" id="UP001500831">
    <property type="component" value="Unassembled WGS sequence"/>
</dbReference>
<name>A0ABP6IME5_9ACTN</name>
<comment type="caution">
    <text evidence="1">The sequence shown here is derived from an EMBL/GenBank/DDBJ whole genome shotgun (WGS) entry which is preliminary data.</text>
</comment>
<evidence type="ECO:0008006" key="3">
    <source>
        <dbReference type="Google" id="ProtNLM"/>
    </source>
</evidence>
<proteinExistence type="predicted"/>
<dbReference type="EMBL" id="BAAAVI010000049">
    <property type="protein sequence ID" value="GAA2892245.1"/>
    <property type="molecule type" value="Genomic_DNA"/>
</dbReference>
<protein>
    <recommendedName>
        <fullName evidence="3">Transposase IS701-like DDE domain-containing protein</fullName>
    </recommendedName>
</protein>
<sequence>MVADCAYGDNDDYRAELRRFGLAYVLALNRRAGSWALAYVNPTPVDAARVLAWCGPDDPAGWTRVERRFCDGRHETWWAADASLDHGAPTSPTAW</sequence>
<accession>A0ABP6IME5</accession>
<reference evidence="2" key="1">
    <citation type="journal article" date="2019" name="Int. J. Syst. Evol. Microbiol.">
        <title>The Global Catalogue of Microorganisms (GCM) 10K type strain sequencing project: providing services to taxonomists for standard genome sequencing and annotation.</title>
        <authorList>
            <consortium name="The Broad Institute Genomics Platform"/>
            <consortium name="The Broad Institute Genome Sequencing Center for Infectious Disease"/>
            <person name="Wu L."/>
            <person name="Ma J."/>
        </authorList>
    </citation>
    <scope>NUCLEOTIDE SEQUENCE [LARGE SCALE GENOMIC DNA]</scope>
    <source>
        <strain evidence="2">JCM 6242</strain>
    </source>
</reference>
<organism evidence="1 2">
    <name type="scientific">Streptosporangium fragile</name>
    <dbReference type="NCBI Taxonomy" id="46186"/>
    <lineage>
        <taxon>Bacteria</taxon>
        <taxon>Bacillati</taxon>
        <taxon>Actinomycetota</taxon>
        <taxon>Actinomycetes</taxon>
        <taxon>Streptosporangiales</taxon>
        <taxon>Streptosporangiaceae</taxon>
        <taxon>Streptosporangium</taxon>
    </lineage>
</organism>